<dbReference type="InterPro" id="IPR036397">
    <property type="entry name" value="RNaseH_sf"/>
</dbReference>
<dbReference type="PANTHER" id="PTHR23022:SF134">
    <property type="entry name" value="TRANSPOSABLE ELEMENT TC1 TRANSPOSASE"/>
    <property type="match status" value="1"/>
</dbReference>
<dbReference type="AlphaFoldDB" id="A0A4Y2U1R4"/>
<dbReference type="OrthoDB" id="6503215at2759"/>
<organism evidence="1 2">
    <name type="scientific">Araneus ventricosus</name>
    <name type="common">Orbweaver spider</name>
    <name type="synonym">Epeira ventricosa</name>
    <dbReference type="NCBI Taxonomy" id="182803"/>
    <lineage>
        <taxon>Eukaryota</taxon>
        <taxon>Metazoa</taxon>
        <taxon>Ecdysozoa</taxon>
        <taxon>Arthropoda</taxon>
        <taxon>Chelicerata</taxon>
        <taxon>Arachnida</taxon>
        <taxon>Araneae</taxon>
        <taxon>Araneomorphae</taxon>
        <taxon>Entelegynae</taxon>
        <taxon>Araneoidea</taxon>
        <taxon>Araneidae</taxon>
        <taxon>Araneus</taxon>
    </lineage>
</organism>
<evidence type="ECO:0000313" key="1">
    <source>
        <dbReference type="EMBL" id="GBO06955.1"/>
    </source>
</evidence>
<gene>
    <name evidence="1" type="primary">TCB1_530</name>
    <name evidence="1" type="ORF">AVEN_23728_1</name>
</gene>
<sequence>MKLNSCRRTRKLVSVINRQKRLQYAKQHKDWTVELLGNVMWSDEPRFSLFQNGGLTRVRREPHEAMDPSCIVATVQANGGSIMIWDCFTGSGLGSATLCDNKMKSQHYLNVLNDQVIPSMDFSFPDGTGLLQDDNAKIHRALIIQSWFKEHEDSFSHMNWPPQSPDLHPIENPLGYTGTPVTEWFVSSINSSVSRSQTAANLDNNKR</sequence>
<dbReference type="PANTHER" id="PTHR23022">
    <property type="entry name" value="TRANSPOSABLE ELEMENT-RELATED"/>
    <property type="match status" value="1"/>
</dbReference>
<name>A0A4Y2U1R4_ARAVE</name>
<dbReference type="EMBL" id="BGPR01033119">
    <property type="protein sequence ID" value="GBO06955.1"/>
    <property type="molecule type" value="Genomic_DNA"/>
</dbReference>
<comment type="caution">
    <text evidence="1">The sequence shown here is derived from an EMBL/GenBank/DDBJ whole genome shotgun (WGS) entry which is preliminary data.</text>
</comment>
<dbReference type="Gene3D" id="3.30.420.10">
    <property type="entry name" value="Ribonuclease H-like superfamily/Ribonuclease H"/>
    <property type="match status" value="1"/>
</dbReference>
<dbReference type="InterPro" id="IPR052338">
    <property type="entry name" value="Transposase_5"/>
</dbReference>
<dbReference type="Proteomes" id="UP000499080">
    <property type="component" value="Unassembled WGS sequence"/>
</dbReference>
<protein>
    <submittedName>
        <fullName evidence="1">Transposable element Tcb1 transposase</fullName>
    </submittedName>
</protein>
<keyword evidence="2" id="KW-1185">Reference proteome</keyword>
<accession>A0A4Y2U1R4</accession>
<proteinExistence type="predicted"/>
<reference evidence="1 2" key="1">
    <citation type="journal article" date="2019" name="Sci. Rep.">
        <title>Orb-weaving spider Araneus ventricosus genome elucidates the spidroin gene catalogue.</title>
        <authorList>
            <person name="Kono N."/>
            <person name="Nakamura H."/>
            <person name="Ohtoshi R."/>
            <person name="Moran D.A.P."/>
            <person name="Shinohara A."/>
            <person name="Yoshida Y."/>
            <person name="Fujiwara M."/>
            <person name="Mori M."/>
            <person name="Tomita M."/>
            <person name="Arakawa K."/>
        </authorList>
    </citation>
    <scope>NUCLEOTIDE SEQUENCE [LARGE SCALE GENOMIC DNA]</scope>
</reference>
<evidence type="ECO:0000313" key="2">
    <source>
        <dbReference type="Proteomes" id="UP000499080"/>
    </source>
</evidence>
<dbReference type="GO" id="GO:0003676">
    <property type="term" value="F:nucleic acid binding"/>
    <property type="evidence" value="ECO:0007669"/>
    <property type="project" value="InterPro"/>
</dbReference>